<sequence length="373" mass="41563">MWIDPDTQHERSQSFKKKPDAEAHQTFMENSLRENSYTSPEVAAMTVADAVEAWMNSKKNPGEASRSTYRDRIENYVLPRWGSTRLSAVKRTDVDTWVSALQDGSAPRREGVRGPQRPLKPATIDAVLVPFIAGLRFAVQEGWIRRNPASGVETPRIETEPVIFLSYIQLEKLIESMRTIATAQDALLIGIMGNIGLRPGEAFALDVGDVDLARRRISITKTFTVNGKRAPIIGTTPKTRAGIREVPIPPHLVDDLRAQIGKRPKTAPLFVNREGNHESTANWRNRQWRKATEAANTPVGLTPKGLRHTAASLAIAAGADVLMVQKMLGHADAKETLNTYAKLFPDRMDEVTEKMTKARDRALRKTRKSQDES</sequence>
<dbReference type="PANTHER" id="PTHR30349">
    <property type="entry name" value="PHAGE INTEGRASE-RELATED"/>
    <property type="match status" value="1"/>
</dbReference>
<feature type="compositionally biased region" description="Basic and acidic residues" evidence="5">
    <location>
        <begin position="1"/>
        <end position="23"/>
    </location>
</feature>
<dbReference type="InterPro" id="IPR013762">
    <property type="entry name" value="Integrase-like_cat_sf"/>
</dbReference>
<dbReference type="RefSeq" id="WP_350352508.1">
    <property type="nucleotide sequence ID" value="NZ_CP158357.1"/>
</dbReference>
<dbReference type="AlphaFoldDB" id="A0AAU7VZB7"/>
<dbReference type="EMBL" id="CP158357">
    <property type="protein sequence ID" value="XBX79480.1"/>
    <property type="molecule type" value="Genomic_DNA"/>
</dbReference>
<proteinExistence type="inferred from homology"/>
<dbReference type="InterPro" id="IPR010998">
    <property type="entry name" value="Integrase_recombinase_N"/>
</dbReference>
<evidence type="ECO:0000256" key="2">
    <source>
        <dbReference type="ARBA" id="ARBA00023125"/>
    </source>
</evidence>
<evidence type="ECO:0000259" key="7">
    <source>
        <dbReference type="PROSITE" id="PS51900"/>
    </source>
</evidence>
<evidence type="ECO:0000256" key="4">
    <source>
        <dbReference type="PROSITE-ProRule" id="PRU01248"/>
    </source>
</evidence>
<dbReference type="InterPro" id="IPR050090">
    <property type="entry name" value="Tyrosine_recombinase_XerCD"/>
</dbReference>
<accession>A0AAU7VZB7</accession>
<dbReference type="GO" id="GO:0003677">
    <property type="term" value="F:DNA binding"/>
    <property type="evidence" value="ECO:0007669"/>
    <property type="project" value="UniProtKB-UniRule"/>
</dbReference>
<keyword evidence="2 4" id="KW-0238">DNA-binding</keyword>
<evidence type="ECO:0000259" key="6">
    <source>
        <dbReference type="PROSITE" id="PS51898"/>
    </source>
</evidence>
<evidence type="ECO:0000256" key="5">
    <source>
        <dbReference type="SAM" id="MobiDB-lite"/>
    </source>
</evidence>
<evidence type="ECO:0000313" key="8">
    <source>
        <dbReference type="EMBL" id="XBX79480.1"/>
    </source>
</evidence>
<dbReference type="InterPro" id="IPR011010">
    <property type="entry name" value="DNA_brk_join_enz"/>
</dbReference>
<dbReference type="Pfam" id="PF00589">
    <property type="entry name" value="Phage_integrase"/>
    <property type="match status" value="1"/>
</dbReference>
<feature type="domain" description="Tyr recombinase" evidence="6">
    <location>
        <begin position="160"/>
        <end position="353"/>
    </location>
</feature>
<dbReference type="PROSITE" id="PS51898">
    <property type="entry name" value="TYR_RECOMBINASE"/>
    <property type="match status" value="1"/>
</dbReference>
<gene>
    <name evidence="8" type="ORF">ABS642_05200</name>
</gene>
<keyword evidence="3" id="KW-0233">DNA recombination</keyword>
<organism evidence="8">
    <name type="scientific">Microbacterium sp. A8/3-1</name>
    <dbReference type="NCBI Taxonomy" id="3160749"/>
    <lineage>
        <taxon>Bacteria</taxon>
        <taxon>Bacillati</taxon>
        <taxon>Actinomycetota</taxon>
        <taxon>Actinomycetes</taxon>
        <taxon>Micrococcales</taxon>
        <taxon>Microbacteriaceae</taxon>
        <taxon>Microbacterium</taxon>
    </lineage>
</organism>
<comment type="similarity">
    <text evidence="1">Belongs to the 'phage' integrase family.</text>
</comment>
<dbReference type="InterPro" id="IPR002104">
    <property type="entry name" value="Integrase_catalytic"/>
</dbReference>
<dbReference type="CDD" id="cd01189">
    <property type="entry name" value="INT_ICEBs1_C_like"/>
    <property type="match status" value="1"/>
</dbReference>
<feature type="region of interest" description="Disordered" evidence="5">
    <location>
        <begin position="1"/>
        <end position="24"/>
    </location>
</feature>
<evidence type="ECO:0000256" key="3">
    <source>
        <dbReference type="ARBA" id="ARBA00023172"/>
    </source>
</evidence>
<dbReference type="Gene3D" id="1.10.443.10">
    <property type="entry name" value="Intergrase catalytic core"/>
    <property type="match status" value="1"/>
</dbReference>
<evidence type="ECO:0000256" key="1">
    <source>
        <dbReference type="ARBA" id="ARBA00008857"/>
    </source>
</evidence>
<reference evidence="8" key="1">
    <citation type="submission" date="2024-06" db="EMBL/GenBank/DDBJ databases">
        <title>Draft genome sequence of Microbacterium sp. strain A8/3-1, isolated from Oxytropis tragacanthoides Fisch. ex DC. Root nodules in the Altai region of Russia.</title>
        <authorList>
            <person name="Sazanova A."/>
            <person name="Guro P."/>
            <person name="Kuznetsova I."/>
            <person name="Belimov A."/>
            <person name="Safronova V."/>
        </authorList>
    </citation>
    <scope>NUCLEOTIDE SEQUENCE</scope>
    <source>
        <strain evidence="8">A8/3-1</strain>
    </source>
</reference>
<feature type="domain" description="Core-binding (CB)" evidence="7">
    <location>
        <begin position="45"/>
        <end position="139"/>
    </location>
</feature>
<dbReference type="InterPro" id="IPR044068">
    <property type="entry name" value="CB"/>
</dbReference>
<dbReference type="GO" id="GO:0006310">
    <property type="term" value="P:DNA recombination"/>
    <property type="evidence" value="ECO:0007669"/>
    <property type="project" value="UniProtKB-KW"/>
</dbReference>
<dbReference type="GO" id="GO:0015074">
    <property type="term" value="P:DNA integration"/>
    <property type="evidence" value="ECO:0007669"/>
    <property type="project" value="InterPro"/>
</dbReference>
<protein>
    <submittedName>
        <fullName evidence="8">Site-specific integrase</fullName>
    </submittedName>
</protein>
<dbReference type="PROSITE" id="PS51900">
    <property type="entry name" value="CB"/>
    <property type="match status" value="1"/>
</dbReference>
<dbReference type="PANTHER" id="PTHR30349:SF64">
    <property type="entry name" value="PROPHAGE INTEGRASE INTD-RELATED"/>
    <property type="match status" value="1"/>
</dbReference>
<dbReference type="Gene3D" id="1.10.150.130">
    <property type="match status" value="1"/>
</dbReference>
<name>A0AAU7VZB7_9MICO</name>
<dbReference type="SUPFAM" id="SSF56349">
    <property type="entry name" value="DNA breaking-rejoining enzymes"/>
    <property type="match status" value="1"/>
</dbReference>